<keyword evidence="1" id="KW-0645">Protease</keyword>
<feature type="non-terminal residue" evidence="1">
    <location>
        <position position="1"/>
    </location>
</feature>
<sequence length="44" mass="4772">LPPLNTTSFAPLGVSPQMILPPSHEMRTRLDASKLSECDECGKC</sequence>
<dbReference type="EMBL" id="DF196771">
    <property type="protein sequence ID" value="GAC71866.1"/>
    <property type="molecule type" value="Genomic_DNA"/>
</dbReference>
<evidence type="ECO:0000313" key="2">
    <source>
        <dbReference type="Proteomes" id="UP000011976"/>
    </source>
</evidence>
<gene>
    <name evidence="1" type="ORF">PANT_5c00112</name>
</gene>
<evidence type="ECO:0000313" key="1">
    <source>
        <dbReference type="EMBL" id="GAC71866.1"/>
    </source>
</evidence>
<proteinExistence type="predicted"/>
<dbReference type="Proteomes" id="UP000011976">
    <property type="component" value="Unassembled WGS sequence"/>
</dbReference>
<protein>
    <submittedName>
        <fullName evidence="1">Aspartyl protease</fullName>
    </submittedName>
</protein>
<name>M9LKB0_PSEA3</name>
<dbReference type="GO" id="GO:0006508">
    <property type="term" value="P:proteolysis"/>
    <property type="evidence" value="ECO:0007669"/>
    <property type="project" value="UniProtKB-KW"/>
</dbReference>
<dbReference type="GO" id="GO:0008233">
    <property type="term" value="F:peptidase activity"/>
    <property type="evidence" value="ECO:0007669"/>
    <property type="project" value="UniProtKB-KW"/>
</dbReference>
<organism evidence="1 2">
    <name type="scientific">Pseudozyma antarctica (strain T-34)</name>
    <name type="common">Yeast</name>
    <name type="synonym">Candida antarctica</name>
    <dbReference type="NCBI Taxonomy" id="1151754"/>
    <lineage>
        <taxon>Eukaryota</taxon>
        <taxon>Fungi</taxon>
        <taxon>Dikarya</taxon>
        <taxon>Basidiomycota</taxon>
        <taxon>Ustilaginomycotina</taxon>
        <taxon>Ustilaginomycetes</taxon>
        <taxon>Ustilaginales</taxon>
        <taxon>Ustilaginaceae</taxon>
        <taxon>Moesziomyces</taxon>
    </lineage>
</organism>
<dbReference type="AlphaFoldDB" id="M9LKB0"/>
<keyword evidence="1" id="KW-0378">Hydrolase</keyword>
<accession>M9LKB0</accession>
<reference evidence="2" key="1">
    <citation type="journal article" date="2013" name="Genome Announc.">
        <title>Genome sequence of the basidiomycetous yeast Pseudozyma antarctica T-34, a producer of the glycolipid biosurfactants mannosylerythritol lipids.</title>
        <authorList>
            <person name="Morita T."/>
            <person name="Koike H."/>
            <person name="Koyama Y."/>
            <person name="Hagiwara H."/>
            <person name="Ito E."/>
            <person name="Fukuoka T."/>
            <person name="Imura T."/>
            <person name="Machida M."/>
            <person name="Kitamoto D."/>
        </authorList>
    </citation>
    <scope>NUCLEOTIDE SEQUENCE [LARGE SCALE GENOMIC DNA]</scope>
    <source>
        <strain evidence="2">T-34</strain>
    </source>
</reference>